<dbReference type="RefSeq" id="WP_226188577.1">
    <property type="nucleotide sequence ID" value="NZ_JAJADQ010000010.1"/>
</dbReference>
<name>A0ABS8AGG5_9BACT</name>
<reference evidence="2" key="1">
    <citation type="submission" date="2021-10" db="EMBL/GenBank/DDBJ databases">
        <authorList>
            <person name="Dean J.D."/>
            <person name="Kim M.K."/>
            <person name="Newey C.N."/>
            <person name="Stoker T.S."/>
            <person name="Thompson D.W."/>
            <person name="Grose J.H."/>
        </authorList>
    </citation>
    <scope>NUCLEOTIDE SEQUENCE</scope>
    <source>
        <strain evidence="2">BT635</strain>
    </source>
</reference>
<feature type="transmembrane region" description="Helical" evidence="1">
    <location>
        <begin position="180"/>
        <end position="200"/>
    </location>
</feature>
<evidence type="ECO:0008006" key="4">
    <source>
        <dbReference type="Google" id="ProtNLM"/>
    </source>
</evidence>
<comment type="caution">
    <text evidence="2">The sequence shown here is derived from an EMBL/GenBank/DDBJ whole genome shotgun (WGS) entry which is preliminary data.</text>
</comment>
<evidence type="ECO:0000256" key="1">
    <source>
        <dbReference type="SAM" id="Phobius"/>
    </source>
</evidence>
<keyword evidence="1" id="KW-1133">Transmembrane helix</keyword>
<evidence type="ECO:0000313" key="3">
    <source>
        <dbReference type="Proteomes" id="UP001165297"/>
    </source>
</evidence>
<keyword evidence="1" id="KW-0812">Transmembrane</keyword>
<feature type="transmembrane region" description="Helical" evidence="1">
    <location>
        <begin position="149"/>
        <end position="168"/>
    </location>
</feature>
<sequence length="207" mass="22938">MLGWLGLALGAMLGLFYSLSHASGAMQLGLLILAVGALYGLFRFIQAQIRQYARITVSQEKLSIQNRATGQELHLPFEAMATCRFVVGKGSLGLQLKLRDGSRLSLGSKDYVPFSAMVRQLRANTERYQQTHTGAAAGVWTDPYWGSQVATAWLVVYTLLLGAFGYFARWYYHSADGSGSALFFLALLSVGFVLYAVSWYNTRTQRR</sequence>
<keyword evidence="3" id="KW-1185">Reference proteome</keyword>
<organism evidence="2 3">
    <name type="scientific">Hymenobacter nitidus</name>
    <dbReference type="NCBI Taxonomy" id="2880929"/>
    <lineage>
        <taxon>Bacteria</taxon>
        <taxon>Pseudomonadati</taxon>
        <taxon>Bacteroidota</taxon>
        <taxon>Cytophagia</taxon>
        <taxon>Cytophagales</taxon>
        <taxon>Hymenobacteraceae</taxon>
        <taxon>Hymenobacter</taxon>
    </lineage>
</organism>
<accession>A0ABS8AGG5</accession>
<keyword evidence="1" id="KW-0472">Membrane</keyword>
<feature type="transmembrane region" description="Helical" evidence="1">
    <location>
        <begin position="28"/>
        <end position="45"/>
    </location>
</feature>
<protein>
    <recommendedName>
        <fullName evidence="4">PH domain-containing protein</fullName>
    </recommendedName>
</protein>
<dbReference type="EMBL" id="JAJADQ010000010">
    <property type="protein sequence ID" value="MCB2379540.1"/>
    <property type="molecule type" value="Genomic_DNA"/>
</dbReference>
<proteinExistence type="predicted"/>
<evidence type="ECO:0000313" key="2">
    <source>
        <dbReference type="EMBL" id="MCB2379540.1"/>
    </source>
</evidence>
<gene>
    <name evidence="2" type="ORF">LGH70_18225</name>
</gene>
<dbReference type="Proteomes" id="UP001165297">
    <property type="component" value="Unassembled WGS sequence"/>
</dbReference>